<dbReference type="PROSITE" id="PS00107">
    <property type="entry name" value="PROTEIN_KINASE_ATP"/>
    <property type="match status" value="1"/>
</dbReference>
<feature type="transmembrane region" description="Helical" evidence="3">
    <location>
        <begin position="6"/>
        <end position="28"/>
    </location>
</feature>
<feature type="transmembrane region" description="Helical" evidence="3">
    <location>
        <begin position="40"/>
        <end position="60"/>
    </location>
</feature>
<dbReference type="InterPro" id="IPR036321">
    <property type="entry name" value="ST1625"/>
</dbReference>
<dbReference type="Proteomes" id="UP001432202">
    <property type="component" value="Chromosome"/>
</dbReference>
<dbReference type="SUPFAM" id="SSF101424">
    <property type="entry name" value="Hypothetical protein ST1625"/>
    <property type="match status" value="1"/>
</dbReference>
<reference evidence="5 6" key="1">
    <citation type="submission" date="2024-02" db="EMBL/GenBank/DDBJ databases">
        <title>STSV induces naive adaptation in Sulfolobus.</title>
        <authorList>
            <person name="Xiang X."/>
            <person name="Song M."/>
        </authorList>
    </citation>
    <scope>NUCLEOTIDE SEQUENCE [LARGE SCALE GENOMIC DNA]</scope>
    <source>
        <strain evidence="5 6">RT2</strain>
    </source>
</reference>
<dbReference type="GeneID" id="89337004"/>
<keyword evidence="3" id="KW-0812">Transmembrane</keyword>
<dbReference type="Pfam" id="PF00069">
    <property type="entry name" value="Pkinase"/>
    <property type="match status" value="1"/>
</dbReference>
<keyword evidence="5" id="KW-0808">Transferase</keyword>
<evidence type="ECO:0000313" key="5">
    <source>
        <dbReference type="EMBL" id="WWQ59709.1"/>
    </source>
</evidence>
<dbReference type="GO" id="GO:0005737">
    <property type="term" value="C:cytoplasm"/>
    <property type="evidence" value="ECO:0007669"/>
    <property type="project" value="TreeGrafter"/>
</dbReference>
<dbReference type="RefSeq" id="WP_338599220.1">
    <property type="nucleotide sequence ID" value="NZ_CP146016.1"/>
</dbReference>
<keyword evidence="5" id="KW-0418">Kinase</keyword>
<dbReference type="InterPro" id="IPR011009">
    <property type="entry name" value="Kinase-like_dom_sf"/>
</dbReference>
<dbReference type="PANTHER" id="PTHR44167">
    <property type="entry name" value="OVARIAN-SPECIFIC SERINE/THREONINE-PROTEIN KINASE LOK-RELATED"/>
    <property type="match status" value="1"/>
</dbReference>
<evidence type="ECO:0000313" key="6">
    <source>
        <dbReference type="Proteomes" id="UP001432202"/>
    </source>
</evidence>
<dbReference type="CDD" id="cd14014">
    <property type="entry name" value="STKc_PknB_like"/>
    <property type="match status" value="1"/>
</dbReference>
<feature type="domain" description="Protein kinase" evidence="4">
    <location>
        <begin position="337"/>
        <end position="632"/>
    </location>
</feature>
<dbReference type="PROSITE" id="PS50011">
    <property type="entry name" value="PROTEIN_KINASE_DOM"/>
    <property type="match status" value="1"/>
</dbReference>
<dbReference type="Gene3D" id="1.10.510.10">
    <property type="entry name" value="Transferase(Phosphotransferase) domain 1"/>
    <property type="match status" value="1"/>
</dbReference>
<name>A0AAX4KYB5_9CREN</name>
<dbReference type="InterPro" id="IPR000719">
    <property type="entry name" value="Prot_kinase_dom"/>
</dbReference>
<feature type="transmembrane region" description="Helical" evidence="3">
    <location>
        <begin position="129"/>
        <end position="148"/>
    </location>
</feature>
<feature type="transmembrane region" description="Helical" evidence="3">
    <location>
        <begin position="105"/>
        <end position="123"/>
    </location>
</feature>
<proteinExistence type="predicted"/>
<dbReference type="EMBL" id="CP146016">
    <property type="protein sequence ID" value="WWQ59709.1"/>
    <property type="molecule type" value="Genomic_DNA"/>
</dbReference>
<dbReference type="PANTHER" id="PTHR44167:SF18">
    <property type="entry name" value="PROTEIN KINASE DOMAIN-CONTAINING PROTEIN"/>
    <property type="match status" value="1"/>
</dbReference>
<dbReference type="SUPFAM" id="SSF56112">
    <property type="entry name" value="Protein kinase-like (PK-like)"/>
    <property type="match status" value="1"/>
</dbReference>
<dbReference type="SMART" id="SM00220">
    <property type="entry name" value="S_TKc"/>
    <property type="match status" value="1"/>
</dbReference>
<evidence type="ECO:0000259" key="4">
    <source>
        <dbReference type="PROSITE" id="PS50011"/>
    </source>
</evidence>
<keyword evidence="6" id="KW-1185">Reference proteome</keyword>
<protein>
    <submittedName>
        <fullName evidence="5">Protein kinase</fullName>
    </submittedName>
</protein>
<feature type="transmembrane region" description="Helical" evidence="3">
    <location>
        <begin position="155"/>
        <end position="172"/>
    </location>
</feature>
<sequence>MRITVLQYVAGFLGFVSIPYGILSLIKSGSIIGIKSIEDIILIFFGFFALSYTFTTKIMIEKPFALTFSVILFYLSLFTPMPLLNKVLLIAGAIVETQIASRRNIGGTIYTIIGILILLYFIYEYFLGVSLMSLAGVGISSLIIVLANRDKGIKYISYFAFPIGLPLILYSVTSLFPISINPVPLIIGVALILLNIVPIGKSQQPSISHDSKLAESLCSNIQKSDCKGAIEIYKKYMVYIPQNCLEKIILCAITQNNIQDFNLIINNNNARSLAEKYVDKMTPEMIYSLALLSSKKNELLDLACKKGFKKACEQTKPILDLNNWDPRIWMGKELYDYKVVDIIGVGGTSYILKGEKDGNLYALKVPLAKYLNNIMDLVGESSKLIELSNKSPYIVKLYAIYADQLDVKEIISGNAEIYYNKPPMLVTELMKGGSINDILAVREIVQSEFWRKIVFITTSKISEALEVIHSEGYVHCDIKPQNILLSEKLPPYAKLAYDNIRANKIVVKLADLGSSVRAGQKPFSYTPAYASFDLVKSTVFGGVSPMSDIYELGATVYKLLTGSTLNTKEMIDAMDRFDVSRDVKYLDYSLYSARNLSLLRKYVDRDTSSFITRMVDPDPNRRPTSKEVKEFFSSKI</sequence>
<gene>
    <name evidence="5" type="ORF">V6M85_09505</name>
</gene>
<dbReference type="InterPro" id="IPR017441">
    <property type="entry name" value="Protein_kinase_ATP_BS"/>
</dbReference>
<organism evidence="5 6">
    <name type="scientific">Sulfolobus tengchongensis</name>
    <dbReference type="NCBI Taxonomy" id="207809"/>
    <lineage>
        <taxon>Archaea</taxon>
        <taxon>Thermoproteota</taxon>
        <taxon>Thermoprotei</taxon>
        <taxon>Sulfolobales</taxon>
        <taxon>Sulfolobaceae</taxon>
        <taxon>Sulfolobus</taxon>
    </lineage>
</organism>
<evidence type="ECO:0000256" key="1">
    <source>
        <dbReference type="ARBA" id="ARBA00022741"/>
    </source>
</evidence>
<dbReference type="InterPro" id="IPR008271">
    <property type="entry name" value="Ser/Thr_kinase_AS"/>
</dbReference>
<dbReference type="PROSITE" id="PS00108">
    <property type="entry name" value="PROTEIN_KINASE_ST"/>
    <property type="match status" value="1"/>
</dbReference>
<keyword evidence="3" id="KW-0472">Membrane</keyword>
<keyword evidence="1" id="KW-0547">Nucleotide-binding</keyword>
<accession>A0AAX4KYB5</accession>
<keyword evidence="3" id="KW-1133">Transmembrane helix</keyword>
<keyword evidence="2" id="KW-0067">ATP-binding</keyword>
<dbReference type="GO" id="GO:0005524">
    <property type="term" value="F:ATP binding"/>
    <property type="evidence" value="ECO:0007669"/>
    <property type="project" value="UniProtKB-KW"/>
</dbReference>
<feature type="transmembrane region" description="Helical" evidence="3">
    <location>
        <begin position="66"/>
        <end position="84"/>
    </location>
</feature>
<dbReference type="GO" id="GO:0004674">
    <property type="term" value="F:protein serine/threonine kinase activity"/>
    <property type="evidence" value="ECO:0007669"/>
    <property type="project" value="TreeGrafter"/>
</dbReference>
<evidence type="ECO:0000256" key="3">
    <source>
        <dbReference type="SAM" id="Phobius"/>
    </source>
</evidence>
<evidence type="ECO:0000256" key="2">
    <source>
        <dbReference type="ARBA" id="ARBA00022840"/>
    </source>
</evidence>
<dbReference type="AlphaFoldDB" id="A0AAX4KYB5"/>